<reference evidence="1 2" key="1">
    <citation type="submission" date="2014-01" db="EMBL/GenBank/DDBJ databases">
        <authorList>
            <person name="Dobos K."/>
            <person name="Lenaerts A."/>
            <person name="Ordway D."/>
            <person name="DeGroote M.A."/>
            <person name="Parker T."/>
            <person name="Sizemore C."/>
            <person name="Tallon L.J."/>
            <person name="Sadzewicz L.K."/>
            <person name="Sengamalay N."/>
            <person name="Fraser C.M."/>
            <person name="Hine E."/>
            <person name="Shefchek K.A."/>
            <person name="Das S.P."/>
            <person name="Tettelin H."/>
        </authorList>
    </citation>
    <scope>NUCLEOTIDE SEQUENCE [LARGE SCALE GENOMIC DNA]</scope>
    <source>
        <strain evidence="1 2">Harvey</strain>
    </source>
</reference>
<evidence type="ECO:0000313" key="1">
    <source>
        <dbReference type="EMBL" id="EUA94111.1"/>
    </source>
</evidence>
<proteinExistence type="predicted"/>
<organism evidence="1 2">
    <name type="scientific">Mycobacterium ulcerans str. Harvey</name>
    <dbReference type="NCBI Taxonomy" id="1299332"/>
    <lineage>
        <taxon>Bacteria</taxon>
        <taxon>Bacillati</taxon>
        <taxon>Actinomycetota</taxon>
        <taxon>Actinomycetes</taxon>
        <taxon>Mycobacteriales</taxon>
        <taxon>Mycobacteriaceae</taxon>
        <taxon>Mycobacterium</taxon>
        <taxon>Mycobacterium ulcerans group</taxon>
    </lineage>
</organism>
<dbReference type="EMBL" id="JAOL01000017">
    <property type="protein sequence ID" value="EUA94111.1"/>
    <property type="molecule type" value="Genomic_DNA"/>
</dbReference>
<name>A0ABN0RAA2_MYCUL</name>
<comment type="caution">
    <text evidence="1">The sequence shown here is derived from an EMBL/GenBank/DDBJ whole genome shotgun (WGS) entry which is preliminary data.</text>
</comment>
<gene>
    <name evidence="1" type="ORF">I551_8625</name>
</gene>
<evidence type="ECO:0000313" key="2">
    <source>
        <dbReference type="Proteomes" id="UP000020681"/>
    </source>
</evidence>
<sequence>MGSYFTAHVASSDPVDWCRSRWTARCCVVALRAKADSTHLVSVFAHRADWCSVNSLSREKQ</sequence>
<protein>
    <submittedName>
        <fullName evidence="1">Transposase family protein</fullName>
    </submittedName>
</protein>
<accession>A0ABN0RAA2</accession>
<dbReference type="Proteomes" id="UP000020681">
    <property type="component" value="Unassembled WGS sequence"/>
</dbReference>
<keyword evidence="2" id="KW-1185">Reference proteome</keyword>